<dbReference type="AlphaFoldDB" id="A0A164HUD7"/>
<protein>
    <submittedName>
        <fullName evidence="1">Uncharacterized protein</fullName>
    </submittedName>
</protein>
<accession>A0A164HUD7</accession>
<dbReference type="EMBL" id="LWGR01000021">
    <property type="protein sequence ID" value="KZM68823.1"/>
    <property type="molecule type" value="Genomic_DNA"/>
</dbReference>
<dbReference type="OrthoDB" id="4485482at2"/>
<dbReference type="Proteomes" id="UP000076512">
    <property type="component" value="Unassembled WGS sequence"/>
</dbReference>
<comment type="caution">
    <text evidence="1">The sequence shown here is derived from an EMBL/GenBank/DDBJ whole genome shotgun (WGS) entry which is preliminary data.</text>
</comment>
<gene>
    <name evidence="1" type="ORF">AWN90_13620</name>
</gene>
<dbReference type="RefSeq" id="WP_067580761.1">
    <property type="nucleotide sequence ID" value="NZ_JABMCZ010000002.1"/>
</dbReference>
<reference evidence="1 2" key="1">
    <citation type="submission" date="2016-04" db="EMBL/GenBank/DDBJ databases">
        <authorList>
            <person name="Evans L.H."/>
            <person name="Alamgir A."/>
            <person name="Owens N."/>
            <person name="Weber N.D."/>
            <person name="Virtaneva K."/>
            <person name="Barbian K."/>
            <person name="Babar A."/>
            <person name="Rosenke K."/>
        </authorList>
    </citation>
    <scope>NUCLEOTIDE SEQUENCE [LARGE SCALE GENOMIC DNA]</scope>
    <source>
        <strain evidence="1 2">IFM 0406</strain>
    </source>
</reference>
<organism evidence="1 2">
    <name type="scientific">Nocardia terpenica</name>
    <dbReference type="NCBI Taxonomy" id="455432"/>
    <lineage>
        <taxon>Bacteria</taxon>
        <taxon>Bacillati</taxon>
        <taxon>Actinomycetota</taxon>
        <taxon>Actinomycetes</taxon>
        <taxon>Mycobacteriales</taxon>
        <taxon>Nocardiaceae</taxon>
        <taxon>Nocardia</taxon>
    </lineage>
</organism>
<evidence type="ECO:0000313" key="1">
    <source>
        <dbReference type="EMBL" id="KZM68823.1"/>
    </source>
</evidence>
<evidence type="ECO:0000313" key="2">
    <source>
        <dbReference type="Proteomes" id="UP000076512"/>
    </source>
</evidence>
<name>A0A164HUD7_9NOCA</name>
<keyword evidence="2" id="KW-1185">Reference proteome</keyword>
<proteinExistence type="predicted"/>
<sequence>MTAPNHKVPDGAYVIGEDFGQGISKDAVKPLINGKATDMLWQAAAGIFKMRETVGATQAEHFDGQNALRARMDLLREVSGYGAAFMGMNWAVPTEKWVVMPFDTGLGPAKGVEVKDGGLVLKKGGLWRIDLHGTSQGYTECMTMNYQPATESWWPQYWWAPIKPTYQIEVLDPAGKLHSSRQLAAFANVSYSTKDAMNFPLASAFSHTFVLPELPVETAPDASKSWYRVRVGYRFDMVAEGMNSNVGICKVLGGTRRSALTASRWSHDVANLNYKPTVPDGGTLG</sequence>
<dbReference type="STRING" id="455432.AWN90_13620"/>